<feature type="transmembrane region" description="Helical" evidence="6">
    <location>
        <begin position="289"/>
        <end position="311"/>
    </location>
</feature>
<evidence type="ECO:0000256" key="4">
    <source>
        <dbReference type="ARBA" id="ARBA00023136"/>
    </source>
</evidence>
<evidence type="ECO:0000313" key="7">
    <source>
        <dbReference type="EMBL" id="KAK1735697.1"/>
    </source>
</evidence>
<reference evidence="7" key="1">
    <citation type="submission" date="2023-06" db="EMBL/GenBank/DDBJ databases">
        <title>Survivors Of The Sea: Transcriptome response of Skeletonema marinoi to long-term dormancy.</title>
        <authorList>
            <person name="Pinder M.I.M."/>
            <person name="Kourtchenko O."/>
            <person name="Robertson E.K."/>
            <person name="Larsson T."/>
            <person name="Maumus F."/>
            <person name="Osuna-Cruz C.M."/>
            <person name="Vancaester E."/>
            <person name="Stenow R."/>
            <person name="Vandepoele K."/>
            <person name="Ploug H."/>
            <person name="Bruchert V."/>
            <person name="Godhe A."/>
            <person name="Topel M."/>
        </authorList>
    </citation>
    <scope>NUCLEOTIDE SEQUENCE</scope>
    <source>
        <strain evidence="7">R05AC</strain>
    </source>
</reference>
<evidence type="ECO:0008006" key="9">
    <source>
        <dbReference type="Google" id="ProtNLM"/>
    </source>
</evidence>
<comment type="subcellular location">
    <subcellularLocation>
        <location evidence="1">Membrane</location>
    </subcellularLocation>
</comment>
<feature type="coiled-coil region" evidence="5">
    <location>
        <begin position="468"/>
        <end position="516"/>
    </location>
</feature>
<dbReference type="GO" id="GO:0016020">
    <property type="term" value="C:membrane"/>
    <property type="evidence" value="ECO:0007669"/>
    <property type="project" value="UniProtKB-SubCell"/>
</dbReference>
<dbReference type="Pfam" id="PF13855">
    <property type="entry name" value="LRR_8"/>
    <property type="match status" value="1"/>
</dbReference>
<comment type="caution">
    <text evidence="7">The sequence shown here is derived from an EMBL/GenBank/DDBJ whole genome shotgun (WGS) entry which is preliminary data.</text>
</comment>
<dbReference type="PROSITE" id="PS51450">
    <property type="entry name" value="LRR"/>
    <property type="match status" value="1"/>
</dbReference>
<dbReference type="EMBL" id="JATAAI010000032">
    <property type="protein sequence ID" value="KAK1735697.1"/>
    <property type="molecule type" value="Genomic_DNA"/>
</dbReference>
<evidence type="ECO:0000256" key="5">
    <source>
        <dbReference type="SAM" id="Coils"/>
    </source>
</evidence>
<keyword evidence="6" id="KW-0812">Transmembrane</keyword>
<dbReference type="AlphaFoldDB" id="A0AAD8XYA0"/>
<evidence type="ECO:0000256" key="6">
    <source>
        <dbReference type="SAM" id="Phobius"/>
    </source>
</evidence>
<keyword evidence="8" id="KW-1185">Reference proteome</keyword>
<evidence type="ECO:0000256" key="3">
    <source>
        <dbReference type="ARBA" id="ARBA00022737"/>
    </source>
</evidence>
<feature type="transmembrane region" description="Helical" evidence="6">
    <location>
        <begin position="346"/>
        <end position="364"/>
    </location>
</feature>
<dbReference type="SUPFAM" id="SSF52058">
    <property type="entry name" value="L domain-like"/>
    <property type="match status" value="1"/>
</dbReference>
<evidence type="ECO:0000313" key="8">
    <source>
        <dbReference type="Proteomes" id="UP001224775"/>
    </source>
</evidence>
<feature type="transmembrane region" description="Helical" evidence="6">
    <location>
        <begin position="384"/>
        <end position="403"/>
    </location>
</feature>
<dbReference type="PANTHER" id="PTHR47988">
    <property type="entry name" value="SOMATIC EMBRYOGENESIS RECEPTOR KINASE 1"/>
    <property type="match status" value="1"/>
</dbReference>
<keyword evidence="2" id="KW-0732">Signal</keyword>
<dbReference type="InterPro" id="IPR032675">
    <property type="entry name" value="LRR_dom_sf"/>
</dbReference>
<keyword evidence="4 6" id="KW-0472">Membrane</keyword>
<sequence length="596" mass="66164">MLKDNGFNTSTTAPRSLCMLVSVKEFDLADDTILCPPERNALSDFYDVAKGAEWTDGTNWRDEYASYCEWKGVTCDGTHVTKLNLTNNGLSGRMSERIGNLTFIKVLDLSDNNIKGSIPAELGKLSKLVYLRLSYNAFTGAAPEGLAEMKGLQLLQLQSNRITELPIIPQLDESFYKNSTFVTDCGVPSAFDEALKCEHCTMCCNANEDCYPQEETHISEWGLNYGTFAAVLFACFIAFCCMVSLFLYPYRKRNYSKHSVRESTEEADKYALSKIGKKSMYSYFVKDKFAGYLLAFATLGIQIAILVFFIIASEANLQDDRIDIQFTWKCPPDSDVCKDKADLTDAGWAIFCLLMIAFLAKDMISGTKLIYYSSKTGHRIGSRIRYFIGGVCLCSVTLFALYVSTVYNSAIATSNTDIIVNSVIVLFVMEMDEWIFSTLEAINEKWTKHAESGDTSSDDTDAEKGSTIDEMKDEIELQKAQIAEQQEELDLQKGKMARQSDEIALLREAVQQIQDSIAVAAITSSESTPQCAANECVNTHEAESEAEDTDDMEDYSTVPCDVEQEIEKTQVAVAAAISISDSGTVSECVDDTKTEV</sequence>
<dbReference type="Gene3D" id="3.80.10.10">
    <property type="entry name" value="Ribonuclease Inhibitor"/>
    <property type="match status" value="1"/>
</dbReference>
<name>A0AAD8XYA0_9STRA</name>
<proteinExistence type="predicted"/>
<dbReference type="FunFam" id="3.80.10.10:FF:000400">
    <property type="entry name" value="Nuclear pore complex protein NUP107"/>
    <property type="match status" value="1"/>
</dbReference>
<accession>A0AAD8XYA0</accession>
<keyword evidence="5" id="KW-0175">Coiled coil</keyword>
<dbReference type="Proteomes" id="UP001224775">
    <property type="component" value="Unassembled WGS sequence"/>
</dbReference>
<organism evidence="7 8">
    <name type="scientific">Skeletonema marinoi</name>
    <dbReference type="NCBI Taxonomy" id="267567"/>
    <lineage>
        <taxon>Eukaryota</taxon>
        <taxon>Sar</taxon>
        <taxon>Stramenopiles</taxon>
        <taxon>Ochrophyta</taxon>
        <taxon>Bacillariophyta</taxon>
        <taxon>Coscinodiscophyceae</taxon>
        <taxon>Thalassiosirophycidae</taxon>
        <taxon>Thalassiosirales</taxon>
        <taxon>Skeletonemataceae</taxon>
        <taxon>Skeletonema</taxon>
        <taxon>Skeletonema marinoi-dohrnii complex</taxon>
    </lineage>
</organism>
<evidence type="ECO:0000256" key="1">
    <source>
        <dbReference type="ARBA" id="ARBA00004370"/>
    </source>
</evidence>
<protein>
    <recommendedName>
        <fullName evidence="9">Leucine-rich repeat-containing N-terminal plant-type domain-containing protein</fullName>
    </recommendedName>
</protein>
<keyword evidence="6" id="KW-1133">Transmembrane helix</keyword>
<evidence type="ECO:0000256" key="2">
    <source>
        <dbReference type="ARBA" id="ARBA00022729"/>
    </source>
</evidence>
<gene>
    <name evidence="7" type="ORF">QTG54_013403</name>
</gene>
<dbReference type="InterPro" id="IPR001611">
    <property type="entry name" value="Leu-rich_rpt"/>
</dbReference>
<feature type="transmembrane region" description="Helical" evidence="6">
    <location>
        <begin position="225"/>
        <end position="248"/>
    </location>
</feature>
<keyword evidence="3" id="KW-0677">Repeat</keyword>